<dbReference type="GO" id="GO:0005737">
    <property type="term" value="C:cytoplasm"/>
    <property type="evidence" value="ECO:0007669"/>
    <property type="project" value="UniProtKB-SubCell"/>
</dbReference>
<dbReference type="InterPro" id="IPR011712">
    <property type="entry name" value="Sig_transdc_His_kin_sub3_dim/P"/>
</dbReference>
<accession>A0A1H4G5T8</accession>
<dbReference type="Gene3D" id="1.20.5.1930">
    <property type="match status" value="1"/>
</dbReference>
<dbReference type="Gene3D" id="3.30.450.20">
    <property type="entry name" value="PAS domain"/>
    <property type="match status" value="1"/>
</dbReference>
<keyword evidence="16" id="KW-0902">Two-component regulatory system</keyword>
<dbReference type="GO" id="GO:0046983">
    <property type="term" value="F:protein dimerization activity"/>
    <property type="evidence" value="ECO:0007669"/>
    <property type="project" value="InterPro"/>
</dbReference>
<dbReference type="CDD" id="cd18774">
    <property type="entry name" value="PDC2_HK_sensor"/>
    <property type="match status" value="1"/>
</dbReference>
<dbReference type="Pfam" id="PF17200">
    <property type="entry name" value="sCache_2"/>
    <property type="match status" value="1"/>
</dbReference>
<feature type="transmembrane region" description="Helical" evidence="21">
    <location>
        <begin position="213"/>
        <end position="234"/>
    </location>
</feature>
<dbReference type="AlphaFoldDB" id="A0A1H4G5T8"/>
<keyword evidence="12" id="KW-0479">Metal-binding</keyword>
<dbReference type="PRINTS" id="PR00344">
    <property type="entry name" value="BCTRLSENSOR"/>
</dbReference>
<comment type="catalytic activity">
    <reaction evidence="1">
        <text>ATP + protein L-histidine = ADP + protein N-phospho-L-histidine.</text>
        <dbReference type="EC" id="2.7.13.3"/>
    </reaction>
</comment>
<comment type="function">
    <text evidence="19">Member of the two-component regulatory system NreB/NreC involved in the control of dissimilatory nitrate/nitrite reduction in response to oxygen. NreB functions as a direct oxygen sensor histidine kinase which is autophosphorylated, in the absence of oxygen, probably at the conserved histidine residue, and transfers its phosphate group probably to a conserved aspartate residue of NreC. NreB/NreC activates the expression of the nitrate (narGHJI) and nitrite (nir) reductase operons, as well as the putative nitrate transporter gene narT.</text>
</comment>
<dbReference type="InterPro" id="IPR004358">
    <property type="entry name" value="Sig_transdc_His_kin-like_C"/>
</dbReference>
<dbReference type="PROSITE" id="PS50109">
    <property type="entry name" value="HIS_KIN"/>
    <property type="match status" value="1"/>
</dbReference>
<evidence type="ECO:0000256" key="8">
    <source>
        <dbReference type="ARBA" id="ARBA00022485"/>
    </source>
</evidence>
<dbReference type="GO" id="GO:0000155">
    <property type="term" value="F:phosphorelay sensor kinase activity"/>
    <property type="evidence" value="ECO:0007669"/>
    <property type="project" value="InterPro"/>
</dbReference>
<evidence type="ECO:0000256" key="20">
    <source>
        <dbReference type="ARBA" id="ARBA00030800"/>
    </source>
</evidence>
<comment type="subcellular location">
    <subcellularLocation>
        <location evidence="4">Cell membrane</location>
        <topology evidence="4">Multi-pass membrane protein</topology>
    </subcellularLocation>
    <subcellularLocation>
        <location evidence="3">Cytoplasm</location>
    </subcellularLocation>
</comment>
<evidence type="ECO:0000256" key="16">
    <source>
        <dbReference type="ARBA" id="ARBA00023012"/>
    </source>
</evidence>
<dbReference type="SMART" id="SM00387">
    <property type="entry name" value="HATPase_c"/>
    <property type="match status" value="1"/>
</dbReference>
<evidence type="ECO:0000256" key="19">
    <source>
        <dbReference type="ARBA" id="ARBA00024827"/>
    </source>
</evidence>
<dbReference type="STRING" id="525918.SAMN05660964_03292"/>
<keyword evidence="13 23" id="KW-0418">Kinase</keyword>
<dbReference type="GO" id="GO:0051539">
    <property type="term" value="F:4 iron, 4 sulfur cluster binding"/>
    <property type="evidence" value="ECO:0007669"/>
    <property type="project" value="UniProtKB-KW"/>
</dbReference>
<keyword evidence="17" id="KW-0411">Iron-sulfur</keyword>
<dbReference type="EMBL" id="FNQP01000028">
    <property type="protein sequence ID" value="SEB04965.1"/>
    <property type="molecule type" value="Genomic_DNA"/>
</dbReference>
<dbReference type="Gene3D" id="3.30.565.10">
    <property type="entry name" value="Histidine kinase-like ATPase, C-terminal domain"/>
    <property type="match status" value="1"/>
</dbReference>
<evidence type="ECO:0000256" key="11">
    <source>
        <dbReference type="ARBA" id="ARBA00022692"/>
    </source>
</evidence>
<keyword evidence="9" id="KW-0963">Cytoplasm</keyword>
<keyword evidence="24" id="KW-1185">Reference proteome</keyword>
<dbReference type="GO" id="GO:0046872">
    <property type="term" value="F:metal ion binding"/>
    <property type="evidence" value="ECO:0007669"/>
    <property type="project" value="UniProtKB-KW"/>
</dbReference>
<evidence type="ECO:0000256" key="9">
    <source>
        <dbReference type="ARBA" id="ARBA00022490"/>
    </source>
</evidence>
<proteinExistence type="predicted"/>
<evidence type="ECO:0000256" key="6">
    <source>
        <dbReference type="ARBA" id="ARBA00017322"/>
    </source>
</evidence>
<sequence length="462" mass="52762">MVTSGDSRGLTPRKTKLSVRMKVLLLAIVPLLLLATVILLASQQLERDAIAQRQSVEQSLLTSKEKELTFLLDLAFAAIEPIMQDARLSETEKQTAVKRLFNEKLFFGEDGYFYVYDLQGVNLVHPVKPDFVGKNKLDLPVVPALLQQAQRQDGVVAYRWERPSTGLYEQKIGYARVLEPWQWVVGTGLYDVGAEVETHLQQVSTRIDNTFRYMLLLLVGAIVSLVLLVFWVNWHENRLADDHLRQLVHHFVRLQIEERRGFARELHDGINQLLVAVRFRIELAQRQLVKGDASYRDSLAVALETLDTTIKEVRQVSHSLSPALLDEMGLEVALESLVKQFQERTGIRVIRYWQIIPHELSEEVAIMVYRVVQEAFSNIERHAQATQVHLEVRQAPEQLLLTLRDDGKGFDPEHLQAGRGLGLLHMRERVELLGGQFQLHSSPQQGTRITAQLPLLFMDGRK</sequence>
<evidence type="ECO:0000256" key="17">
    <source>
        <dbReference type="ARBA" id="ARBA00023014"/>
    </source>
</evidence>
<keyword evidence="7" id="KW-1003">Cell membrane</keyword>
<dbReference type="PANTHER" id="PTHR24421">
    <property type="entry name" value="NITRATE/NITRITE SENSOR PROTEIN NARX-RELATED"/>
    <property type="match status" value="1"/>
</dbReference>
<evidence type="ECO:0000313" key="24">
    <source>
        <dbReference type="Proteomes" id="UP000199397"/>
    </source>
</evidence>
<dbReference type="Pfam" id="PF02518">
    <property type="entry name" value="HATPase_c"/>
    <property type="match status" value="1"/>
</dbReference>
<dbReference type="SUPFAM" id="SSF55874">
    <property type="entry name" value="ATPase domain of HSP90 chaperone/DNA topoisomerase II/histidine kinase"/>
    <property type="match status" value="1"/>
</dbReference>
<evidence type="ECO:0000256" key="3">
    <source>
        <dbReference type="ARBA" id="ARBA00004496"/>
    </source>
</evidence>
<organism evidence="23 24">
    <name type="scientific">Thiothrix caldifontis</name>
    <dbReference type="NCBI Taxonomy" id="525918"/>
    <lineage>
        <taxon>Bacteria</taxon>
        <taxon>Pseudomonadati</taxon>
        <taxon>Pseudomonadota</taxon>
        <taxon>Gammaproteobacteria</taxon>
        <taxon>Thiotrichales</taxon>
        <taxon>Thiotrichaceae</taxon>
        <taxon>Thiothrix</taxon>
    </lineage>
</organism>
<keyword evidence="10" id="KW-0808">Transferase</keyword>
<protein>
    <recommendedName>
        <fullName evidence="6">Oxygen sensor histidine kinase NreB</fullName>
        <ecNumber evidence="5">2.7.13.3</ecNumber>
    </recommendedName>
    <alternativeName>
        <fullName evidence="20">Nitrogen regulation protein B</fullName>
    </alternativeName>
</protein>
<dbReference type="Proteomes" id="UP000199397">
    <property type="component" value="Unassembled WGS sequence"/>
</dbReference>
<keyword evidence="18 21" id="KW-0472">Membrane</keyword>
<keyword evidence="15" id="KW-0408">Iron</keyword>
<keyword evidence="11 21" id="KW-0812">Transmembrane</keyword>
<feature type="domain" description="Histidine kinase" evidence="22">
    <location>
        <begin position="265"/>
        <end position="457"/>
    </location>
</feature>
<evidence type="ECO:0000256" key="15">
    <source>
        <dbReference type="ARBA" id="ARBA00023004"/>
    </source>
</evidence>
<keyword evidence="8" id="KW-0004">4Fe-4S</keyword>
<evidence type="ECO:0000256" key="5">
    <source>
        <dbReference type="ARBA" id="ARBA00012438"/>
    </source>
</evidence>
<evidence type="ECO:0000256" key="21">
    <source>
        <dbReference type="SAM" id="Phobius"/>
    </source>
</evidence>
<dbReference type="EC" id="2.7.13.3" evidence="5"/>
<evidence type="ECO:0000256" key="13">
    <source>
        <dbReference type="ARBA" id="ARBA00022777"/>
    </source>
</evidence>
<dbReference type="Pfam" id="PF07730">
    <property type="entry name" value="HisKA_3"/>
    <property type="match status" value="1"/>
</dbReference>
<evidence type="ECO:0000256" key="10">
    <source>
        <dbReference type="ARBA" id="ARBA00022679"/>
    </source>
</evidence>
<dbReference type="InterPro" id="IPR003594">
    <property type="entry name" value="HATPase_dom"/>
</dbReference>
<name>A0A1H4G5T8_9GAMM</name>
<keyword evidence="14 21" id="KW-1133">Transmembrane helix</keyword>
<dbReference type="InterPro" id="IPR033480">
    <property type="entry name" value="sCache_2"/>
</dbReference>
<reference evidence="23 24" key="1">
    <citation type="submission" date="2016-10" db="EMBL/GenBank/DDBJ databases">
        <authorList>
            <person name="de Groot N.N."/>
        </authorList>
    </citation>
    <scope>NUCLEOTIDE SEQUENCE [LARGE SCALE GENOMIC DNA]</scope>
    <source>
        <strain evidence="23 24">DSM 21228</strain>
    </source>
</reference>
<dbReference type="CDD" id="cd16917">
    <property type="entry name" value="HATPase_UhpB-NarQ-NarX-like"/>
    <property type="match status" value="1"/>
</dbReference>
<evidence type="ECO:0000256" key="12">
    <source>
        <dbReference type="ARBA" id="ARBA00022723"/>
    </source>
</evidence>
<gene>
    <name evidence="23" type="ORF">SAMN05660964_03292</name>
</gene>
<evidence type="ECO:0000256" key="1">
    <source>
        <dbReference type="ARBA" id="ARBA00000085"/>
    </source>
</evidence>
<dbReference type="GO" id="GO:0005886">
    <property type="term" value="C:plasma membrane"/>
    <property type="evidence" value="ECO:0007669"/>
    <property type="project" value="UniProtKB-SubCell"/>
</dbReference>
<evidence type="ECO:0000256" key="2">
    <source>
        <dbReference type="ARBA" id="ARBA00001966"/>
    </source>
</evidence>
<dbReference type="InterPro" id="IPR050482">
    <property type="entry name" value="Sensor_HK_TwoCompSys"/>
</dbReference>
<dbReference type="RefSeq" id="WP_175517994.1">
    <property type="nucleotide sequence ID" value="NZ_FNQP01000028.1"/>
</dbReference>
<dbReference type="SMART" id="SM01049">
    <property type="entry name" value="Cache_2"/>
    <property type="match status" value="1"/>
</dbReference>
<evidence type="ECO:0000256" key="7">
    <source>
        <dbReference type="ARBA" id="ARBA00022475"/>
    </source>
</evidence>
<dbReference type="InterPro" id="IPR005467">
    <property type="entry name" value="His_kinase_dom"/>
</dbReference>
<evidence type="ECO:0000256" key="18">
    <source>
        <dbReference type="ARBA" id="ARBA00023136"/>
    </source>
</evidence>
<dbReference type="PANTHER" id="PTHR24421:SF59">
    <property type="entry name" value="OXYGEN SENSOR HISTIDINE KINASE NREB"/>
    <property type="match status" value="1"/>
</dbReference>
<comment type="cofactor">
    <cofactor evidence="2">
        <name>[4Fe-4S] cluster</name>
        <dbReference type="ChEBI" id="CHEBI:49883"/>
    </cofactor>
</comment>
<dbReference type="InterPro" id="IPR036890">
    <property type="entry name" value="HATPase_C_sf"/>
</dbReference>
<evidence type="ECO:0000256" key="14">
    <source>
        <dbReference type="ARBA" id="ARBA00022989"/>
    </source>
</evidence>
<evidence type="ECO:0000313" key="23">
    <source>
        <dbReference type="EMBL" id="SEB04965.1"/>
    </source>
</evidence>
<evidence type="ECO:0000259" key="22">
    <source>
        <dbReference type="PROSITE" id="PS50109"/>
    </source>
</evidence>
<evidence type="ECO:0000256" key="4">
    <source>
        <dbReference type="ARBA" id="ARBA00004651"/>
    </source>
</evidence>